<keyword evidence="4 7" id="KW-0812">Transmembrane</keyword>
<name>A0A251ZVB6_9PROT</name>
<feature type="transmembrane region" description="Helical" evidence="7">
    <location>
        <begin position="170"/>
        <end position="190"/>
    </location>
</feature>
<feature type="transmembrane region" description="Helical" evidence="7">
    <location>
        <begin position="61"/>
        <end position="81"/>
    </location>
</feature>
<reference evidence="10" key="1">
    <citation type="submission" date="2014-06" db="EMBL/GenBank/DDBJ databases">
        <authorList>
            <person name="Winans N.J."/>
            <person name="Newell P.D."/>
            <person name="Douglas A.E."/>
        </authorList>
    </citation>
    <scope>NUCLEOTIDE SEQUENCE [LARGE SCALE GENOMIC DNA]</scope>
    <source>
        <strain evidence="10">DmL_052</strain>
    </source>
</reference>
<accession>A0A251ZVB6</accession>
<dbReference type="InterPro" id="IPR005115">
    <property type="entry name" value="Gly_transporter"/>
</dbReference>
<dbReference type="PANTHER" id="PTHR30506">
    <property type="entry name" value="INNER MEMBRANE PROTEIN"/>
    <property type="match status" value="1"/>
</dbReference>
<keyword evidence="3" id="KW-1003">Cell membrane</keyword>
<keyword evidence="5 7" id="KW-1133">Transmembrane helix</keyword>
<keyword evidence="10" id="KW-1185">Reference proteome</keyword>
<comment type="subcellular location">
    <subcellularLocation>
        <location evidence="1">Cell membrane</location>
        <topology evidence="1">Multi-pass membrane protein</topology>
    </subcellularLocation>
</comment>
<evidence type="ECO:0000313" key="9">
    <source>
        <dbReference type="EMBL" id="OUI78589.1"/>
    </source>
</evidence>
<evidence type="ECO:0000313" key="10">
    <source>
        <dbReference type="Proteomes" id="UP000194946"/>
    </source>
</evidence>
<organism evidence="9 10">
    <name type="scientific">Commensalibacter intestini</name>
    <dbReference type="NCBI Taxonomy" id="479936"/>
    <lineage>
        <taxon>Bacteria</taxon>
        <taxon>Pseudomonadati</taxon>
        <taxon>Pseudomonadota</taxon>
        <taxon>Alphaproteobacteria</taxon>
        <taxon>Acetobacterales</taxon>
        <taxon>Acetobacteraceae</taxon>
    </lineage>
</organism>
<evidence type="ECO:0000259" key="8">
    <source>
        <dbReference type="Pfam" id="PF03458"/>
    </source>
</evidence>
<dbReference type="GO" id="GO:0005886">
    <property type="term" value="C:plasma membrane"/>
    <property type="evidence" value="ECO:0007669"/>
    <property type="project" value="UniProtKB-SubCell"/>
</dbReference>
<protein>
    <submittedName>
        <fullName evidence="9">Membrane protein</fullName>
    </submittedName>
</protein>
<dbReference type="EMBL" id="JOPB01000005">
    <property type="protein sequence ID" value="OUI78589.1"/>
    <property type="molecule type" value="Genomic_DNA"/>
</dbReference>
<keyword evidence="6 7" id="KW-0472">Membrane</keyword>
<comment type="caution">
    <text evidence="9">The sequence shown here is derived from an EMBL/GenBank/DDBJ whole genome shotgun (WGS) entry which is preliminary data.</text>
</comment>
<evidence type="ECO:0000256" key="7">
    <source>
        <dbReference type="SAM" id="Phobius"/>
    </source>
</evidence>
<comment type="similarity">
    <text evidence="2">Belongs to the UPF0126 family.</text>
</comment>
<feature type="transmembrane region" description="Helical" evidence="7">
    <location>
        <begin position="93"/>
        <end position="114"/>
    </location>
</feature>
<evidence type="ECO:0000256" key="5">
    <source>
        <dbReference type="ARBA" id="ARBA00022989"/>
    </source>
</evidence>
<evidence type="ECO:0000256" key="2">
    <source>
        <dbReference type="ARBA" id="ARBA00008193"/>
    </source>
</evidence>
<evidence type="ECO:0000256" key="6">
    <source>
        <dbReference type="ARBA" id="ARBA00023136"/>
    </source>
</evidence>
<dbReference type="PANTHER" id="PTHR30506:SF3">
    <property type="entry name" value="UPF0126 INNER MEMBRANE PROTEIN YADS-RELATED"/>
    <property type="match status" value="1"/>
</dbReference>
<dbReference type="AlphaFoldDB" id="A0A251ZVB6"/>
<evidence type="ECO:0000256" key="3">
    <source>
        <dbReference type="ARBA" id="ARBA00022475"/>
    </source>
</evidence>
<evidence type="ECO:0000256" key="1">
    <source>
        <dbReference type="ARBA" id="ARBA00004651"/>
    </source>
</evidence>
<feature type="domain" description="Glycine transporter" evidence="8">
    <location>
        <begin position="94"/>
        <end position="165"/>
    </location>
</feature>
<gene>
    <name evidence="9" type="ORF">HK18_06740</name>
</gene>
<feature type="transmembrane region" description="Helical" evidence="7">
    <location>
        <begin position="6"/>
        <end position="25"/>
    </location>
</feature>
<feature type="transmembrane region" description="Helical" evidence="7">
    <location>
        <begin position="120"/>
        <end position="139"/>
    </location>
</feature>
<feature type="transmembrane region" description="Helical" evidence="7">
    <location>
        <begin position="32"/>
        <end position="49"/>
    </location>
</feature>
<evidence type="ECO:0000256" key="4">
    <source>
        <dbReference type="ARBA" id="ARBA00022692"/>
    </source>
</evidence>
<dbReference type="Pfam" id="PF03458">
    <property type="entry name" value="Gly_transporter"/>
    <property type="match status" value="2"/>
</dbReference>
<sequence length="205" mass="21940">MNYDFFHYIDLIGTLAFAISGALAAINRNLDIFGVFVISFITACGGGILRDICIGSFPPAGLVNLEYLTIVVLSVCLSGFSQKLLLKLNQPTLFFDAIGLGFFASFGAHKAYFFSGNTELAILLGIVTAVGGGILRDTLTTTIPSVLTKEIYASAAIFGAGIQVLGEKDIINPALAPWLAILICSSIRLLSLKFKWNLPSIKQVQ</sequence>
<dbReference type="Proteomes" id="UP000194946">
    <property type="component" value="Unassembled WGS sequence"/>
</dbReference>
<proteinExistence type="inferred from homology"/>
<feature type="domain" description="Glycine transporter" evidence="8">
    <location>
        <begin position="8"/>
        <end position="77"/>
    </location>
</feature>
<dbReference type="RefSeq" id="WP_008854435.1">
    <property type="nucleotide sequence ID" value="NZ_JOPB01000005.1"/>
</dbReference>